<organism evidence="1 2">
    <name type="scientific">Yarrowia lipolytica (strain CLIB 122 / E 150)</name>
    <name type="common">Yeast</name>
    <name type="synonym">Candida lipolytica</name>
    <dbReference type="NCBI Taxonomy" id="284591"/>
    <lineage>
        <taxon>Eukaryota</taxon>
        <taxon>Fungi</taxon>
        <taxon>Dikarya</taxon>
        <taxon>Ascomycota</taxon>
        <taxon>Saccharomycotina</taxon>
        <taxon>Dipodascomycetes</taxon>
        <taxon>Dipodascales</taxon>
        <taxon>Dipodascales incertae sedis</taxon>
        <taxon>Yarrowia</taxon>
    </lineage>
</organism>
<dbReference type="InParanoid" id="Q6CBR4"/>
<evidence type="ECO:0000313" key="2">
    <source>
        <dbReference type="Proteomes" id="UP000001300"/>
    </source>
</evidence>
<dbReference type="Proteomes" id="UP000001300">
    <property type="component" value="Chromosome C"/>
</dbReference>
<protein>
    <submittedName>
        <fullName evidence="1">YALI0C16269p</fullName>
    </submittedName>
</protein>
<gene>
    <name evidence="1" type="ORF">YALI0_C16269g</name>
</gene>
<dbReference type="AlphaFoldDB" id="Q6CBR4"/>
<dbReference type="EMBL" id="CR382129">
    <property type="protein sequence ID" value="CAG82215.1"/>
    <property type="molecule type" value="Genomic_DNA"/>
</dbReference>
<dbReference type="HOGENOM" id="CLU_3406599_0_0_1"/>
<proteinExistence type="predicted"/>
<evidence type="ECO:0000313" key="1">
    <source>
        <dbReference type="EMBL" id="CAG82215.1"/>
    </source>
</evidence>
<reference evidence="1 2" key="1">
    <citation type="journal article" date="2004" name="Nature">
        <title>Genome evolution in yeasts.</title>
        <authorList>
            <consortium name="Genolevures"/>
            <person name="Dujon B."/>
            <person name="Sherman D."/>
            <person name="Fischer G."/>
            <person name="Durrens P."/>
            <person name="Casaregola S."/>
            <person name="Lafontaine I."/>
            <person name="de Montigny J."/>
            <person name="Marck C."/>
            <person name="Neuveglise C."/>
            <person name="Talla E."/>
            <person name="Goffard N."/>
            <person name="Frangeul L."/>
            <person name="Aigle M."/>
            <person name="Anthouard V."/>
            <person name="Babour A."/>
            <person name="Barbe V."/>
            <person name="Barnay S."/>
            <person name="Blanchin S."/>
            <person name="Beckerich J.M."/>
            <person name="Beyne E."/>
            <person name="Bleykasten C."/>
            <person name="Boisrame A."/>
            <person name="Boyer J."/>
            <person name="Cattolico L."/>
            <person name="Confanioleri F."/>
            <person name="de Daruvar A."/>
            <person name="Despons L."/>
            <person name="Fabre E."/>
            <person name="Fairhead C."/>
            <person name="Ferry-Dumazet H."/>
            <person name="Groppi A."/>
            <person name="Hantraye F."/>
            <person name="Hennequin C."/>
            <person name="Jauniaux N."/>
            <person name="Joyet P."/>
            <person name="Kachouri R."/>
            <person name="Kerrest A."/>
            <person name="Koszul R."/>
            <person name="Lemaire M."/>
            <person name="Lesur I."/>
            <person name="Ma L."/>
            <person name="Muller H."/>
            <person name="Nicaud J.M."/>
            <person name="Nikolski M."/>
            <person name="Oztas S."/>
            <person name="Ozier-Kalogeropoulos O."/>
            <person name="Pellenz S."/>
            <person name="Potier S."/>
            <person name="Richard G.F."/>
            <person name="Straub M.L."/>
            <person name="Suleau A."/>
            <person name="Swennene D."/>
            <person name="Tekaia F."/>
            <person name="Wesolowski-Louvel M."/>
            <person name="Westhof E."/>
            <person name="Wirth B."/>
            <person name="Zeniou-Meyer M."/>
            <person name="Zivanovic I."/>
            <person name="Bolotin-Fukuhara M."/>
            <person name="Thierry A."/>
            <person name="Bouchier C."/>
            <person name="Caudron B."/>
            <person name="Scarpelli C."/>
            <person name="Gaillardin C."/>
            <person name="Weissenbach J."/>
            <person name="Wincker P."/>
            <person name="Souciet J.L."/>
        </authorList>
    </citation>
    <scope>NUCLEOTIDE SEQUENCE [LARGE SCALE GENOMIC DNA]</scope>
    <source>
        <strain evidence="2">CLIB 122 / E 150</strain>
    </source>
</reference>
<dbReference type="VEuPathDB" id="FungiDB:YALI0_C16269g"/>
<sequence length="30" mass="3415">MLTIMAQNMKRHGAETQTISNVYGNRFSKS</sequence>
<keyword evidence="2" id="KW-1185">Reference proteome</keyword>
<accession>Q6CBR4</accession>
<name>Q6CBR4_YARLI</name>